<protein>
    <submittedName>
        <fullName evidence="1">RCG20162</fullName>
    </submittedName>
</protein>
<reference evidence="2" key="1">
    <citation type="submission" date="2005-09" db="EMBL/GenBank/DDBJ databases">
        <authorList>
            <person name="Mural R.J."/>
            <person name="Li P.W."/>
            <person name="Adams M.D."/>
            <person name="Amanatides P.G."/>
            <person name="Baden-Tillson H."/>
            <person name="Barnstead M."/>
            <person name="Chin S.H."/>
            <person name="Dew I."/>
            <person name="Evans C.A."/>
            <person name="Ferriera S."/>
            <person name="Flanigan M."/>
            <person name="Fosler C."/>
            <person name="Glodek A."/>
            <person name="Gu Z."/>
            <person name="Holt R.A."/>
            <person name="Jennings D."/>
            <person name="Kraft C.L."/>
            <person name="Lu F."/>
            <person name="Nguyen T."/>
            <person name="Nusskern D.R."/>
            <person name="Pfannkoch C.M."/>
            <person name="Sitter C."/>
            <person name="Sutton G.G."/>
            <person name="Venter J.C."/>
            <person name="Wang Z."/>
            <person name="Woodage T."/>
            <person name="Zheng X.H."/>
            <person name="Zhong F."/>
        </authorList>
    </citation>
    <scope>NUCLEOTIDE SEQUENCE [LARGE SCALE GENOMIC DNA]</scope>
    <source>
        <strain>BN</strain>
        <strain evidence="2">Sprague-Dawley</strain>
    </source>
</reference>
<name>A6JGS3_RAT</name>
<dbReference type="EMBL" id="CH473985">
    <property type="protein sequence ID" value="EDL94929.1"/>
    <property type="molecule type" value="Genomic_DNA"/>
</dbReference>
<evidence type="ECO:0000313" key="2">
    <source>
        <dbReference type="Proteomes" id="UP000234681"/>
    </source>
</evidence>
<gene>
    <name evidence="1" type="ORF">rCG_20162</name>
</gene>
<organism evidence="1 2">
    <name type="scientific">Rattus norvegicus</name>
    <name type="common">Rat</name>
    <dbReference type="NCBI Taxonomy" id="10116"/>
    <lineage>
        <taxon>Eukaryota</taxon>
        <taxon>Metazoa</taxon>
        <taxon>Chordata</taxon>
        <taxon>Craniata</taxon>
        <taxon>Vertebrata</taxon>
        <taxon>Euteleostomi</taxon>
        <taxon>Mammalia</taxon>
        <taxon>Eutheria</taxon>
        <taxon>Euarchontoglires</taxon>
        <taxon>Glires</taxon>
        <taxon>Rodentia</taxon>
        <taxon>Myomorpha</taxon>
        <taxon>Muroidea</taxon>
        <taxon>Muridae</taxon>
        <taxon>Murinae</taxon>
        <taxon>Rattus</taxon>
    </lineage>
</organism>
<evidence type="ECO:0000313" key="1">
    <source>
        <dbReference type="EMBL" id="EDL94929.1"/>
    </source>
</evidence>
<accession>A6JGS3</accession>
<dbReference type="Proteomes" id="UP000234681">
    <property type="component" value="Chromosome 13"/>
</dbReference>
<sequence length="30" mass="3264">MVPHANSDCSVLTVCVSNSSRMEKVLSYCC</sequence>
<dbReference type="AlphaFoldDB" id="A6JGS3"/>
<proteinExistence type="predicted"/>